<dbReference type="GO" id="GO:0016020">
    <property type="term" value="C:membrane"/>
    <property type="evidence" value="ECO:0007669"/>
    <property type="project" value="InterPro"/>
</dbReference>
<keyword evidence="1" id="KW-0106">Calcium</keyword>
<dbReference type="OrthoDB" id="5811893at2759"/>
<name>A0A3P7PHQ3_CYLGO</name>
<dbReference type="GO" id="GO:0007156">
    <property type="term" value="P:homophilic cell adhesion via plasma membrane adhesion molecules"/>
    <property type="evidence" value="ECO:0007669"/>
    <property type="project" value="InterPro"/>
</dbReference>
<dbReference type="InterPro" id="IPR015919">
    <property type="entry name" value="Cadherin-like_sf"/>
</dbReference>
<organism evidence="3 4">
    <name type="scientific">Cylicostephanus goldi</name>
    <name type="common">Nematode worm</name>
    <dbReference type="NCBI Taxonomy" id="71465"/>
    <lineage>
        <taxon>Eukaryota</taxon>
        <taxon>Metazoa</taxon>
        <taxon>Ecdysozoa</taxon>
        <taxon>Nematoda</taxon>
        <taxon>Chromadorea</taxon>
        <taxon>Rhabditida</taxon>
        <taxon>Rhabditina</taxon>
        <taxon>Rhabditomorpha</taxon>
        <taxon>Strongyloidea</taxon>
        <taxon>Strongylidae</taxon>
        <taxon>Cylicostephanus</taxon>
    </lineage>
</organism>
<dbReference type="EMBL" id="UYRV01104466">
    <property type="protein sequence ID" value="VDN19542.1"/>
    <property type="molecule type" value="Genomic_DNA"/>
</dbReference>
<keyword evidence="4" id="KW-1185">Reference proteome</keyword>
<protein>
    <recommendedName>
        <fullName evidence="2">Cadherin domain-containing protein</fullName>
    </recommendedName>
</protein>
<evidence type="ECO:0000313" key="3">
    <source>
        <dbReference type="EMBL" id="VDN19542.1"/>
    </source>
</evidence>
<gene>
    <name evidence="3" type="ORF">CGOC_LOCUS8591</name>
</gene>
<evidence type="ECO:0000259" key="2">
    <source>
        <dbReference type="PROSITE" id="PS50268"/>
    </source>
</evidence>
<dbReference type="Gene3D" id="2.60.40.60">
    <property type="entry name" value="Cadherins"/>
    <property type="match status" value="1"/>
</dbReference>
<dbReference type="PROSITE" id="PS50268">
    <property type="entry name" value="CADHERIN_2"/>
    <property type="match status" value="1"/>
</dbReference>
<dbReference type="SUPFAM" id="SSF49313">
    <property type="entry name" value="Cadherin-like"/>
    <property type="match status" value="1"/>
</dbReference>
<accession>A0A3P7PHQ3</accession>
<feature type="domain" description="Cadherin" evidence="2">
    <location>
        <begin position="21"/>
        <end position="114"/>
    </location>
</feature>
<dbReference type="AlphaFoldDB" id="A0A3P7PHQ3"/>
<evidence type="ECO:0000313" key="4">
    <source>
        <dbReference type="Proteomes" id="UP000271889"/>
    </source>
</evidence>
<dbReference type="InterPro" id="IPR002126">
    <property type="entry name" value="Cadherin-like_dom"/>
</dbReference>
<proteinExistence type="predicted"/>
<reference evidence="3 4" key="1">
    <citation type="submission" date="2018-11" db="EMBL/GenBank/DDBJ databases">
        <authorList>
            <consortium name="Pathogen Informatics"/>
        </authorList>
    </citation>
    <scope>NUCLEOTIDE SEQUENCE [LARGE SCALE GENOMIC DNA]</scope>
</reference>
<sequence>MISCTKGKGKARALQFLKYSVPGIVPVKEEERTNKGRVQYGLLENNTYFNIDPFSGDIYTISKVPIGKYVLQVVAKNSINQNSTATVTVLIQDKKDSYTFTRSRRRRELSDPVEIRVKENTKEEFAKRIPLFTGEHILAAPIVRDHFTIHSDGTVSITKPLNYEKIRELSEIFEIAGRSKSTFFLEFSIRTPGIDFTLAIDFTFGIGNVRCGFPLMSYG</sequence>
<dbReference type="GO" id="GO:0005509">
    <property type="term" value="F:calcium ion binding"/>
    <property type="evidence" value="ECO:0007669"/>
    <property type="project" value="UniProtKB-UniRule"/>
</dbReference>
<dbReference type="Proteomes" id="UP000271889">
    <property type="component" value="Unassembled WGS sequence"/>
</dbReference>
<evidence type="ECO:0000256" key="1">
    <source>
        <dbReference type="PROSITE-ProRule" id="PRU00043"/>
    </source>
</evidence>
<dbReference type="CDD" id="cd11304">
    <property type="entry name" value="Cadherin_repeat"/>
    <property type="match status" value="1"/>
</dbReference>